<evidence type="ECO:0000256" key="3">
    <source>
        <dbReference type="ARBA" id="ARBA00012756"/>
    </source>
</evidence>
<dbReference type="PANTHER" id="PTHR46323">
    <property type="entry name" value="BETA-GALACTOSIDASE"/>
    <property type="match status" value="1"/>
</dbReference>
<dbReference type="InterPro" id="IPR008979">
    <property type="entry name" value="Galactose-bd-like_sf"/>
</dbReference>
<dbReference type="Pfam" id="PF16353">
    <property type="entry name" value="LacZ_4"/>
    <property type="match status" value="1"/>
</dbReference>
<dbReference type="InterPro" id="IPR004199">
    <property type="entry name" value="B-gal_small/dom_5"/>
</dbReference>
<evidence type="ECO:0000256" key="2">
    <source>
        <dbReference type="ARBA" id="ARBA00007401"/>
    </source>
</evidence>
<dbReference type="InterPro" id="IPR006101">
    <property type="entry name" value="Glyco_hydro_2"/>
</dbReference>
<dbReference type="EC" id="3.2.1.23" evidence="3"/>
<dbReference type="Pfam" id="PF00703">
    <property type="entry name" value="Glyco_hydro_2"/>
    <property type="match status" value="1"/>
</dbReference>
<evidence type="ECO:0000259" key="8">
    <source>
        <dbReference type="SMART" id="SM01038"/>
    </source>
</evidence>
<dbReference type="InterPro" id="IPR014718">
    <property type="entry name" value="GH-type_carb-bd"/>
</dbReference>
<organism evidence="9 10">
    <name type="scientific">Sedimentisphaera cyanobacteriorum</name>
    <dbReference type="NCBI Taxonomy" id="1940790"/>
    <lineage>
        <taxon>Bacteria</taxon>
        <taxon>Pseudomonadati</taxon>
        <taxon>Planctomycetota</taxon>
        <taxon>Phycisphaerae</taxon>
        <taxon>Sedimentisphaerales</taxon>
        <taxon>Sedimentisphaeraceae</taxon>
        <taxon>Sedimentisphaera</taxon>
    </lineage>
</organism>
<evidence type="ECO:0000256" key="1">
    <source>
        <dbReference type="ARBA" id="ARBA00001412"/>
    </source>
</evidence>
<dbReference type="Gene3D" id="2.70.98.10">
    <property type="match status" value="1"/>
</dbReference>
<dbReference type="InterPro" id="IPR006103">
    <property type="entry name" value="Glyco_hydro_2_cat"/>
</dbReference>
<feature type="chain" id="PRO_5010239265" description="beta-galactosidase" evidence="7">
    <location>
        <begin position="21"/>
        <end position="1038"/>
    </location>
</feature>
<protein>
    <recommendedName>
        <fullName evidence="3">beta-galactosidase</fullName>
        <ecNumber evidence="3">3.2.1.23</ecNumber>
    </recommendedName>
    <alternativeName>
        <fullName evidence="6">Lactase</fullName>
    </alternativeName>
</protein>
<dbReference type="Gene3D" id="3.20.20.80">
    <property type="entry name" value="Glycosidases"/>
    <property type="match status" value="1"/>
</dbReference>
<reference evidence="10" key="1">
    <citation type="submission" date="2017-02" db="EMBL/GenBank/DDBJ databases">
        <title>Comparative genomics and description of representatives of a novel lineage of planctomycetes thriving in anoxic sediments.</title>
        <authorList>
            <person name="Spring S."/>
            <person name="Bunk B."/>
            <person name="Sproer C."/>
            <person name="Klenk H.-P."/>
        </authorList>
    </citation>
    <scope>NUCLEOTIDE SEQUENCE [LARGE SCALE GENOMIC DNA]</scope>
    <source>
        <strain evidence="10">L21-RPul-D3</strain>
    </source>
</reference>
<sequence length="1038" mass="117258" precursor="true">MNKMIFIALFSVFASVSSGAELWENPQITQINRAPARAFSYQYKDIQSAASLDSRKALKKSLNGTWKFKWSKLPEQSPKQFYTQGYDVSGWDDIEVPSNWQMKGWGNPIYRNAGYLSFDSEAFPAVETPYGSPTACYKRTFTVPQSWQGQQVFVHFDGVESAFQLWINGEFAGYSQDSKLPAEFNLTEYLNDGENTIALRVFRWCDGSWLEDQDGFNLSGIYRDVWLFCMPKTAVWDYFASAELDKNYENADFSIEAEVSNFSDESAKGLVFECRIAGKTLREEVPIISARDSRKVVLAAPIENPKKWTAEEPNLYPLTIALKKNGNTIQSTSTEFGFRELEIRGEVFLINGRPVKLKGVNRVEHDPVKGHYITEERLRNELSLMKKYNINCVRTAHFPFNSEFYRLCNRYGLYVIDEANLESTGHGIVTNPVWKPAHVKRMRRMIKRDRNHPCVINWSVGNEAHNGPNMAAMHYTAKQMDSTRHTSYHYNIQPKVYDIIAGGNHKGGKGRYYDNKTFRKIGEADFGKPYIRTEGAHGMGNAIGGLLETVQIMEEYPGIAGFCIWDWADQAILTQTEGGQEYYGFGGDFGEVEHSANFCLNGIVLADLSVTGKLTEVGYCYQNAEIQWADESRTSIKIKNKNFFTDLSSFDGSWELLKDGRQHKSGKFKLPSIKPQQTGEIKSPVNPENLSRNAEWLLNIYIDLPEDKIWAESGWHTAKEQLSITGFKPAIEKPAQTGGWKIAEDGSEKVFKCRRAEITLNSKGIFEDYRVNGKLILKQGPKEDLWRAPTDNDGGYAKFFKAWKSSKKYSGLWQKAGLDSIEWSLNSIETVRTENALKAAVNREGKCKGGKIHSKITALLLPGGAIDFRFDITTSGGYISKLPSLPKVGTECIAAEGFEIFTWYGRGPQHNYADRNNGTLARVYSGTVDEQFVSFPAPQENGNKTDVRWVSLSDQSGFGVKALGRQLLETSAAHYSDMNISKAYHTYDLKREPEVFWDIDFRQCGLGNASCGNFPALPQYRVKPGQYSFGYILEPMGI</sequence>
<dbReference type="PANTHER" id="PTHR46323:SF2">
    <property type="entry name" value="BETA-GALACTOSIDASE"/>
    <property type="match status" value="1"/>
</dbReference>
<keyword evidence="10" id="KW-1185">Reference proteome</keyword>
<proteinExistence type="inferred from homology"/>
<dbReference type="InterPro" id="IPR013783">
    <property type="entry name" value="Ig-like_fold"/>
</dbReference>
<gene>
    <name evidence="9" type="primary">ebgA_1</name>
    <name evidence="9" type="ORF">L21SP3_01595</name>
</gene>
<evidence type="ECO:0000313" key="9">
    <source>
        <dbReference type="EMBL" id="AQQ09781.1"/>
    </source>
</evidence>
<evidence type="ECO:0000256" key="5">
    <source>
        <dbReference type="ARBA" id="ARBA00023295"/>
    </source>
</evidence>
<dbReference type="SUPFAM" id="SSF49785">
    <property type="entry name" value="Galactose-binding domain-like"/>
    <property type="match status" value="1"/>
</dbReference>
<evidence type="ECO:0000256" key="4">
    <source>
        <dbReference type="ARBA" id="ARBA00022801"/>
    </source>
</evidence>
<dbReference type="Gene3D" id="2.60.120.260">
    <property type="entry name" value="Galactose-binding domain-like"/>
    <property type="match status" value="1"/>
</dbReference>
<dbReference type="InterPro" id="IPR036156">
    <property type="entry name" value="Beta-gal/glucu_dom_sf"/>
</dbReference>
<dbReference type="InterPro" id="IPR050347">
    <property type="entry name" value="Bact_Beta-galactosidase"/>
</dbReference>
<evidence type="ECO:0000313" key="10">
    <source>
        <dbReference type="Proteomes" id="UP000188273"/>
    </source>
</evidence>
<dbReference type="GO" id="GO:0005990">
    <property type="term" value="P:lactose catabolic process"/>
    <property type="evidence" value="ECO:0007669"/>
    <property type="project" value="TreeGrafter"/>
</dbReference>
<dbReference type="Pfam" id="PF02836">
    <property type="entry name" value="Glyco_hydro_2_C"/>
    <property type="match status" value="1"/>
</dbReference>
<dbReference type="SUPFAM" id="SSF74650">
    <property type="entry name" value="Galactose mutarotase-like"/>
    <property type="match status" value="1"/>
</dbReference>
<dbReference type="Pfam" id="PF02929">
    <property type="entry name" value="Bgal_small_N"/>
    <property type="match status" value="1"/>
</dbReference>
<dbReference type="InterPro" id="IPR006102">
    <property type="entry name" value="Ig-like_GH2"/>
</dbReference>
<comment type="similarity">
    <text evidence="2">Belongs to the glycosyl hydrolase 2 family.</text>
</comment>
<dbReference type="GO" id="GO:0009341">
    <property type="term" value="C:beta-galactosidase complex"/>
    <property type="evidence" value="ECO:0007669"/>
    <property type="project" value="InterPro"/>
</dbReference>
<dbReference type="PRINTS" id="PR00132">
    <property type="entry name" value="GLHYDRLASE2"/>
</dbReference>
<dbReference type="GO" id="GO:0004565">
    <property type="term" value="F:beta-galactosidase activity"/>
    <property type="evidence" value="ECO:0007669"/>
    <property type="project" value="UniProtKB-EC"/>
</dbReference>
<dbReference type="AlphaFoldDB" id="A0A1Q2HR20"/>
<name>A0A1Q2HR20_9BACT</name>
<accession>A0A1Q2HR20</accession>
<feature type="domain" description="Beta galactosidase small chain/" evidence="8">
    <location>
        <begin position="749"/>
        <end position="1034"/>
    </location>
</feature>
<dbReference type="SUPFAM" id="SSF49303">
    <property type="entry name" value="beta-Galactosidase/glucuronidase domain"/>
    <property type="match status" value="2"/>
</dbReference>
<feature type="signal peptide" evidence="7">
    <location>
        <begin position="1"/>
        <end position="20"/>
    </location>
</feature>
<dbReference type="Gene3D" id="2.60.40.10">
    <property type="entry name" value="Immunoglobulins"/>
    <property type="match status" value="2"/>
</dbReference>
<dbReference type="STRING" id="1940790.L21SP3_01595"/>
<dbReference type="InterPro" id="IPR006104">
    <property type="entry name" value="Glyco_hydro_2_N"/>
</dbReference>
<evidence type="ECO:0000256" key="6">
    <source>
        <dbReference type="ARBA" id="ARBA00032230"/>
    </source>
</evidence>
<dbReference type="RefSeq" id="WP_077540381.1">
    <property type="nucleotide sequence ID" value="NZ_CP019633.1"/>
</dbReference>
<dbReference type="Proteomes" id="UP000188273">
    <property type="component" value="Chromosome"/>
</dbReference>
<dbReference type="InterPro" id="IPR032312">
    <property type="entry name" value="LacZ_4"/>
</dbReference>
<dbReference type="InterPro" id="IPR011013">
    <property type="entry name" value="Gal_mutarotase_sf_dom"/>
</dbReference>
<dbReference type="EMBL" id="CP019633">
    <property type="protein sequence ID" value="AQQ09781.1"/>
    <property type="molecule type" value="Genomic_DNA"/>
</dbReference>
<dbReference type="OrthoDB" id="9801077at2"/>
<dbReference type="KEGG" id="pbu:L21SP3_01595"/>
<keyword evidence="7" id="KW-0732">Signal</keyword>
<dbReference type="Pfam" id="PF02837">
    <property type="entry name" value="Glyco_hydro_2_N"/>
    <property type="match status" value="1"/>
</dbReference>
<comment type="catalytic activity">
    <reaction evidence="1">
        <text>Hydrolysis of terminal non-reducing beta-D-galactose residues in beta-D-galactosides.</text>
        <dbReference type="EC" id="3.2.1.23"/>
    </reaction>
</comment>
<keyword evidence="4 9" id="KW-0378">Hydrolase</keyword>
<keyword evidence="5 9" id="KW-0326">Glycosidase</keyword>
<dbReference type="InterPro" id="IPR017853">
    <property type="entry name" value="GH"/>
</dbReference>
<dbReference type="SUPFAM" id="SSF51445">
    <property type="entry name" value="(Trans)glycosidases"/>
    <property type="match status" value="1"/>
</dbReference>
<dbReference type="GO" id="GO:0030246">
    <property type="term" value="F:carbohydrate binding"/>
    <property type="evidence" value="ECO:0007669"/>
    <property type="project" value="InterPro"/>
</dbReference>
<dbReference type="SMART" id="SM01038">
    <property type="entry name" value="Bgal_small_N"/>
    <property type="match status" value="1"/>
</dbReference>
<evidence type="ECO:0000256" key="7">
    <source>
        <dbReference type="SAM" id="SignalP"/>
    </source>
</evidence>